<feature type="region of interest" description="Disordered" evidence="2">
    <location>
        <begin position="1743"/>
        <end position="1783"/>
    </location>
</feature>
<accession>A0A4T0VSH3</accession>
<feature type="coiled-coil region" evidence="1">
    <location>
        <begin position="2042"/>
        <end position="2138"/>
    </location>
</feature>
<feature type="coiled-coil region" evidence="1">
    <location>
        <begin position="1943"/>
        <end position="2007"/>
    </location>
</feature>
<feature type="compositionally biased region" description="Basic and acidic residues" evidence="2">
    <location>
        <begin position="1022"/>
        <end position="1038"/>
    </location>
</feature>
<evidence type="ECO:0000256" key="1">
    <source>
        <dbReference type="SAM" id="Coils"/>
    </source>
</evidence>
<feature type="region of interest" description="Disordered" evidence="2">
    <location>
        <begin position="1623"/>
        <end position="1677"/>
    </location>
</feature>
<feature type="region of interest" description="Disordered" evidence="2">
    <location>
        <begin position="1527"/>
        <end position="1570"/>
    </location>
</feature>
<feature type="compositionally biased region" description="Acidic residues" evidence="2">
    <location>
        <begin position="2324"/>
        <end position="2337"/>
    </location>
</feature>
<feature type="coiled-coil region" evidence="1">
    <location>
        <begin position="885"/>
        <end position="989"/>
    </location>
</feature>
<feature type="compositionally biased region" description="Basic and acidic residues" evidence="2">
    <location>
        <begin position="2191"/>
        <end position="2205"/>
    </location>
</feature>
<dbReference type="OrthoDB" id="4844552at2759"/>
<comment type="caution">
    <text evidence="3">The sequence shown here is derived from an EMBL/GenBank/DDBJ whole genome shotgun (WGS) entry which is preliminary data.</text>
</comment>
<sequence>MGMRDTAPSSTPSQPVPATTLKGPSPNVATFPAPSRINEARKQKSTSTASTTNPDVVGPDDVATGERARDSSPGNTRAPPPQPNPSMVEASSTADRLAEQNRLLDLKRYLRELAGTHALPSILTEHLSDKDDSETTFKTTDLLVKDFVARLSGEFSSKDKSLRETRLQLETTRSAQANFEKEKKALEDVIQEKDARMGELSSAEQARQACESRYQDLEERLTSLTAERDAATSELRETQTKLRAAVSEYNEKEIAMQQLGYALEEAQRRNQQIAPPVDTKAMKLTISDLHEELKGVKADKANLERQYERATEAHKQKDDERSKQLEHQDVFVKNLQDKNEKYEEMVQRLRHEKDEQLRKAARAEAERAPTTFRVDNEILTLEEYEKRLDNARGDIADLQERLDQAENDRETVIQEELTVDDVRSMFKDAIVPIYSVAAEEQAFNLFSIWNDEEGGLMSLVGKDGYHEYLRVAVEPDRLPSEASSPGLVGERLNTIDLDSQGSEPASPPAAGQSLKNELEDCSRESSLAPEDIRTGEGDISAKLREELAETQDQRAKARERIEELESETKKQQSDIDRLQGEIRKMEETTVSTEDLSKETEALEKKGRELAGCEAQRVKAYERIEELENEAKKQKNEIDRLQSQIHPLEKIASSNGELSKEAEALKKRVHELAGCEAQNTKARERIEELENEAKKTQNEIGRLQYGIRKLEETVASTGDLGKEAVALRKRVQELEQYIADHEETAKTDKQQLEGASAIEMRNKQAELDECRARREQTDKEIEELKAEAKRREKELKKLKDKFALQQRMDEILKRQIDAAQSKASRAEAKAQWTDARILLQHQSADGEDANSSSIEDNPDQHLELLTNLFNRVNDAEVQLGESHQQVESIQIIVSALRVRIEELEAQQGRLLQEKEQLQDDLKVYADSGQVIGEENIALREELRRKEEKLQEKEVDIEEMSADIRKLKEELKEMEEELKEKQKALDDCHAHGKALMEQVAELERLQGDGTQDDESEDDDDNDNDNDHDHDESQKKITSLEEKIAELETKVKAEAFKAQNEAARRRDVEENGVWKGTSGVALATKQTELDNFKMGHDNIVMMYKKDIKALNKSLSENEAELERTKLEQQQAVDELKARLEASEAESRDHAARLENTKLEHQKATDELRNRLKAAEGKKCNHVDTDLEEVKRGHQLIVDDLQAKLEASEGKSRENDANSERIKIEHEQAIKELEARLAVSNGKRCNHVDTDLEQVKREHQQAMDGLQSRLEAAEKDSLTNHAELERIRAERQQTVEGLESRLEAAENTRRSHDAEVEKIKLEHQQSESDLQSKLEAEKNNSRTKDDELERAKVKHKLAMDELEARLKAADARNQGRDDSALYEIKLEHQRALDDLESRHEATENSSRIDHDTELERIKTEHQKAMDELKAKLSALEDVRDALKDPCKDAQSTADTTPTDAATQKEETAMPTNVYQFRPRPRGAHLDATNMVPFSTRPPQRMIDTALLSQRRELMMLETLHRRLYEQLLSSGAPKTSEAGTAAPPETSPASASDDSAQLSASPDQKLDTSGSDTDNQHAIRLKNIKQSCEAFAEKIRENEEYTKRNDVRSTLHKEILALRQRLRDVEAKQGDGAMDDVDQQQQGADDIGAKDTDKPGNEHREEHDGASEDESDDDDQDPGDDTVAILKRIAKLERKIDKTRKDEHGQEEAVLDLIERMGQGPRHLHGLGGHPCEPFCKRNSIIKKKTVMAQASTIWRRPVPPRPSESDEDDEDYESSSDGDSHGDGERARLSLGEQEALVRSIQAQLVKFFSFAEACDEALDDIYRADEDLMAIPDPVPGGQVRSRSRDRRAMTPAERAAREVEDRNALLRANAYDDPASDASSIASDDDLYSVDGDPNRALKSFIPYTVFNVLKSWKTGTEGLLEGADRIQSDVEALIHAGYNLGRYQSLKRRIRRLRKIVADAAATNAHLRAQLSEGIAASTDDDLREKVRDLRHQNNTLREQLRVTEQSGEIGGAGDKRLGQLRKELMQEKALVNVEQTRYNWLAEEKDELEVIIEKRDETIRKLEASQAKAIQDGLDREMRETLFDNDELKKEVDQLKREVGGLKQRLRDEFMNKTVQVETAQAVVQGMKKRLGDAQRRSDVAEDKRSTLMTDISRALDIDGENDRTRLDKTRRRLSNILCRVEEADEDTGEDKHEGDEGDNKAVDDYKPVSRRERELVREILDERKKRAEHLAEERKRYEGRLGERHAEYEKQVEDWKAMHDAAEKARGLAERNLMDTLDQMEILQKKADWQEGMLTSLDKRLQEQCTITQQLTEELDGTNNPDGEDGEDGLEGDETAGDHEVGGVEVGGGTSAGGQGRGRTPGEEGPRTPRQPHEQPGGAAGGDPGDDDDDDDDDDDSSDDSSDGDSDDNNENNNNNPARTPRDRSRCACPCVGLCNDPTNPIFDGLPADAKDVVRDLGRVYKSYRACCGTKRGAAAVPGDDGRLLWRLMGIMRADADVREQIRNADRGYAPRLLLAFRRCLWARLLSWAQAVATVVGGLLHCAASVLPDGRWKPRRPGALPPQRAAIVAQDVLMLCVLYQAWRVVKVSRAAREVWEMANRYTRAYFVERGLHPERSRWFGLDGVDMRLLGTSDDPVMVPLSTAVGDGMGS</sequence>
<dbReference type="Proteomes" id="UP000305883">
    <property type="component" value="Unassembled WGS sequence"/>
</dbReference>
<dbReference type="PANTHER" id="PTHR45615:SF80">
    <property type="entry name" value="GRIP DOMAIN-CONTAINING PROTEIN"/>
    <property type="match status" value="1"/>
</dbReference>
<evidence type="ECO:0000256" key="2">
    <source>
        <dbReference type="SAM" id="MobiDB-lite"/>
    </source>
</evidence>
<evidence type="ECO:0000313" key="4">
    <source>
        <dbReference type="Proteomes" id="UP000305883"/>
    </source>
</evidence>
<dbReference type="Gene3D" id="1.10.287.1490">
    <property type="match status" value="1"/>
</dbReference>
<feature type="region of interest" description="Disordered" evidence="2">
    <location>
        <begin position="2185"/>
        <end position="2205"/>
    </location>
</feature>
<protein>
    <submittedName>
        <fullName evidence="3">Uncharacterized protein</fullName>
    </submittedName>
</protein>
<feature type="compositionally biased region" description="Basic and acidic residues" evidence="2">
    <location>
        <begin position="2362"/>
        <end position="2375"/>
    </location>
</feature>
<feature type="region of interest" description="Disordered" evidence="2">
    <location>
        <begin position="1831"/>
        <end position="1857"/>
    </location>
</feature>
<proteinExistence type="predicted"/>
<feature type="region of interest" description="Disordered" evidence="2">
    <location>
        <begin position="497"/>
        <end position="581"/>
    </location>
</feature>
<gene>
    <name evidence="3" type="ORF">CH35J_008520</name>
</gene>
<feature type="compositionally biased region" description="Acidic residues" evidence="2">
    <location>
        <begin position="2386"/>
        <end position="2412"/>
    </location>
</feature>
<feature type="region of interest" description="Disordered" evidence="2">
    <location>
        <begin position="2310"/>
        <end position="2427"/>
    </location>
</feature>
<feature type="compositionally biased region" description="Basic and acidic residues" evidence="2">
    <location>
        <begin position="1643"/>
        <end position="1662"/>
    </location>
</feature>
<feature type="compositionally biased region" description="Basic and acidic residues" evidence="2">
    <location>
        <begin position="530"/>
        <end position="581"/>
    </location>
</feature>
<evidence type="ECO:0000313" key="3">
    <source>
        <dbReference type="EMBL" id="TIC95236.1"/>
    </source>
</evidence>
<feature type="compositionally biased region" description="Acidic residues" evidence="2">
    <location>
        <begin position="1008"/>
        <end position="1021"/>
    </location>
</feature>
<keyword evidence="1" id="KW-0175">Coiled coil</keyword>
<feature type="region of interest" description="Disordered" evidence="2">
    <location>
        <begin position="307"/>
        <end position="326"/>
    </location>
</feature>
<feature type="region of interest" description="Disordered" evidence="2">
    <location>
        <begin position="1003"/>
        <end position="1038"/>
    </location>
</feature>
<feature type="region of interest" description="Disordered" evidence="2">
    <location>
        <begin position="1317"/>
        <end position="1344"/>
    </location>
</feature>
<feature type="compositionally biased region" description="Low complexity" evidence="2">
    <location>
        <begin position="1537"/>
        <end position="1559"/>
    </location>
</feature>
<feature type="compositionally biased region" description="Polar residues" evidence="2">
    <location>
        <begin position="45"/>
        <end position="54"/>
    </location>
</feature>
<feature type="coiled-coil region" evidence="1">
    <location>
        <begin position="1097"/>
        <end position="1174"/>
    </location>
</feature>
<feature type="compositionally biased region" description="Polar residues" evidence="2">
    <location>
        <begin position="7"/>
        <end position="17"/>
    </location>
</feature>
<feature type="region of interest" description="Disordered" evidence="2">
    <location>
        <begin position="1"/>
        <end position="96"/>
    </location>
</feature>
<name>A0A4T0VSH3_9PEZI</name>
<feature type="coiled-coil region" evidence="1">
    <location>
        <begin position="2222"/>
        <end position="2267"/>
    </location>
</feature>
<feature type="compositionally biased region" description="Polar residues" evidence="2">
    <location>
        <begin position="2310"/>
        <end position="2323"/>
    </location>
</feature>
<reference evidence="3 4" key="1">
    <citation type="journal article" date="2019" name="Genome Biol. Evol.">
        <title>Genomic Plasticity Mediated by Transposable Elements in the Plant Pathogenic Fungus Colletotrichum higginsianum.</title>
        <authorList>
            <person name="Tsushima A."/>
            <person name="Gan P."/>
            <person name="Kumakura N."/>
            <person name="Narusaka M."/>
            <person name="Takano Y."/>
            <person name="Narusaka Y."/>
            <person name="Shirasu K."/>
        </authorList>
    </citation>
    <scope>NUCLEOTIDE SEQUENCE [LARGE SCALE GENOMIC DNA]</scope>
    <source>
        <strain evidence="3 4">MAFF305635-RFP</strain>
    </source>
</reference>
<organism evidence="3 4">
    <name type="scientific">Colletotrichum higginsianum</name>
    <dbReference type="NCBI Taxonomy" id="80884"/>
    <lineage>
        <taxon>Eukaryota</taxon>
        <taxon>Fungi</taxon>
        <taxon>Dikarya</taxon>
        <taxon>Ascomycota</taxon>
        <taxon>Pezizomycotina</taxon>
        <taxon>Sordariomycetes</taxon>
        <taxon>Hypocreomycetidae</taxon>
        <taxon>Glomerellales</taxon>
        <taxon>Glomerellaceae</taxon>
        <taxon>Colletotrichum</taxon>
        <taxon>Colletotrichum destructivum species complex</taxon>
    </lineage>
</organism>
<dbReference type="EMBL" id="MWPZ01000006">
    <property type="protein sequence ID" value="TIC95236.1"/>
    <property type="molecule type" value="Genomic_DNA"/>
</dbReference>
<dbReference type="PANTHER" id="PTHR45615">
    <property type="entry name" value="MYOSIN HEAVY CHAIN, NON-MUSCLE"/>
    <property type="match status" value="1"/>
</dbReference>
<feature type="compositionally biased region" description="Acidic residues" evidence="2">
    <location>
        <begin position="1762"/>
        <end position="1773"/>
    </location>
</feature>
<feature type="compositionally biased region" description="Acidic residues" evidence="2">
    <location>
        <begin position="1663"/>
        <end position="1676"/>
    </location>
</feature>
<feature type="compositionally biased region" description="Gly residues" evidence="2">
    <location>
        <begin position="2346"/>
        <end position="2361"/>
    </location>
</feature>